<dbReference type="Proteomes" id="UP000320085">
    <property type="component" value="Unassembled WGS sequence"/>
</dbReference>
<gene>
    <name evidence="4" type="ORF">FHX52_1716</name>
</gene>
<dbReference type="PROSITE" id="PS50082">
    <property type="entry name" value="WD_REPEATS_2"/>
    <property type="match status" value="5"/>
</dbReference>
<protein>
    <submittedName>
        <fullName evidence="4">WD40 repeat protein</fullName>
    </submittedName>
</protein>
<dbReference type="Gene3D" id="2.130.10.10">
    <property type="entry name" value="YVTN repeat-like/Quinoprotein amine dehydrogenase"/>
    <property type="match status" value="3"/>
</dbReference>
<feature type="repeat" description="WD" evidence="1">
    <location>
        <begin position="1125"/>
        <end position="1166"/>
    </location>
</feature>
<proteinExistence type="predicted"/>
<dbReference type="Pfam" id="PF00400">
    <property type="entry name" value="WD40"/>
    <property type="match status" value="5"/>
</dbReference>
<dbReference type="InterPro" id="IPR001680">
    <property type="entry name" value="WD40_rpt"/>
</dbReference>
<dbReference type="SUPFAM" id="SSF50998">
    <property type="entry name" value="Quinoprotein alcohol dehydrogenase-like"/>
    <property type="match status" value="2"/>
</dbReference>
<dbReference type="InterPro" id="IPR011047">
    <property type="entry name" value="Quinoprotein_ADH-like_sf"/>
</dbReference>
<reference evidence="4 5" key="1">
    <citation type="submission" date="2019-06" db="EMBL/GenBank/DDBJ databases">
        <title>Sequencing the genomes of 1000 actinobacteria strains.</title>
        <authorList>
            <person name="Klenk H.-P."/>
        </authorList>
    </citation>
    <scope>NUCLEOTIDE SEQUENCE [LARGE SCALE GENOMIC DNA]</scope>
    <source>
        <strain evidence="4 5">DSM 21776</strain>
    </source>
</reference>
<dbReference type="PANTHER" id="PTHR19879">
    <property type="entry name" value="TRANSCRIPTION INITIATION FACTOR TFIID"/>
    <property type="match status" value="1"/>
</dbReference>
<feature type="compositionally biased region" description="Acidic residues" evidence="2">
    <location>
        <begin position="1"/>
        <end position="10"/>
    </location>
</feature>
<feature type="repeat" description="WD" evidence="1">
    <location>
        <begin position="1218"/>
        <end position="1250"/>
    </location>
</feature>
<keyword evidence="1" id="KW-0853">WD repeat</keyword>
<comment type="caution">
    <text evidence="4">The sequence shown here is derived from an EMBL/GenBank/DDBJ whole genome shotgun (WGS) entry which is preliminary data.</text>
</comment>
<dbReference type="InterPro" id="IPR049052">
    <property type="entry name" value="nSTAND1"/>
</dbReference>
<dbReference type="RefSeq" id="WP_185747133.1">
    <property type="nucleotide sequence ID" value="NZ_BAAAQC010000006.1"/>
</dbReference>
<evidence type="ECO:0000256" key="1">
    <source>
        <dbReference type="PROSITE-ProRule" id="PRU00221"/>
    </source>
</evidence>
<dbReference type="PANTHER" id="PTHR19879:SF9">
    <property type="entry name" value="TRANSCRIPTION INITIATION FACTOR TFIID SUBUNIT 5"/>
    <property type="match status" value="1"/>
</dbReference>
<dbReference type="PROSITE" id="PS50294">
    <property type="entry name" value="WD_REPEATS_REGION"/>
    <property type="match status" value="1"/>
</dbReference>
<feature type="repeat" description="WD" evidence="1">
    <location>
        <begin position="644"/>
        <end position="684"/>
    </location>
</feature>
<organism evidence="4 5">
    <name type="scientific">Humibacillus xanthopallidus</name>
    <dbReference type="NCBI Taxonomy" id="412689"/>
    <lineage>
        <taxon>Bacteria</taxon>
        <taxon>Bacillati</taxon>
        <taxon>Actinomycetota</taxon>
        <taxon>Actinomycetes</taxon>
        <taxon>Micrococcales</taxon>
        <taxon>Intrasporangiaceae</taxon>
        <taxon>Humibacillus</taxon>
    </lineage>
</organism>
<feature type="region of interest" description="Disordered" evidence="2">
    <location>
        <begin position="1"/>
        <end position="20"/>
    </location>
</feature>
<feature type="repeat" description="WD" evidence="1">
    <location>
        <begin position="686"/>
        <end position="727"/>
    </location>
</feature>
<evidence type="ECO:0000313" key="5">
    <source>
        <dbReference type="Proteomes" id="UP000320085"/>
    </source>
</evidence>
<dbReference type="SMART" id="SM00320">
    <property type="entry name" value="WD40"/>
    <property type="match status" value="7"/>
</dbReference>
<evidence type="ECO:0000259" key="3">
    <source>
        <dbReference type="Pfam" id="PF20703"/>
    </source>
</evidence>
<dbReference type="InterPro" id="IPR027417">
    <property type="entry name" value="P-loop_NTPase"/>
</dbReference>
<accession>A0A543PWW6</accession>
<dbReference type="InterPro" id="IPR015943">
    <property type="entry name" value="WD40/YVTN_repeat-like_dom_sf"/>
</dbReference>
<feature type="domain" description="Novel STAND NTPase 1" evidence="3">
    <location>
        <begin position="67"/>
        <end position="493"/>
    </location>
</feature>
<sequence>MAEETGDIPEGDLTPRSGDYHVDASGASGVVVGEGNTQFNYFYGAVAWSDRVAAPPLVTVSGDIESPYRGLNSFDERDAAFFFGRDSAVAELVGRVESERSGGQLIVVSGVSGSGKSSLLRAGLVPRLRPPGRALPDPSSDDDWCIVHITPSRAPLDALAVGLANAANLDGGSLRRGLAADPALARLFAHQVSRVGRASVDSSPPARVLLIVDQFEQIFTLCRDDSERSAFVAALDAMAGSSERSDRAPAVVVIGVRADFEARCADFDELAEPVQTRFLLTSMTERQLRTAITEPARVAGSQVEEELVRTLLDELRAHRSTEDARVAGRTVGAGALPLLSHALDQAWRSRVGPTLTLADYERTGGIEAAVSATAQSTYEHLTPRQRAVARDVFVRLTAAQTDGLDVSSQARRQDLTEGLTPADHQDVQTVLEAFSAQRLLTLDADTVEISHEAVLTAWPLLRDTWLAQTHADRLVRSKLRASADEWNSHDRDSSYLYQGALLAAAEDAFRRMTADARQASGLSQLEAAFLKASGRAHRRRNRTRRATMAAVAALIVGLTASTIWATRATVDAERAANNATQASAEAIKQAKLALSRQLLSQSESADTDADTARVMSLASWALDPSDGTRFATESTVVSPGPTMFSGPRGAVTSFAMTRNGVVLGGGSDGTIRRWDVIRRKEVAPAIRASVVPVNSIAVSPDSKIVAATTNDGALGLWRLSDGKRIGKPITGEAPLVAVAFSPDGRMIAATSYTGGLYLWKIADPRAPSQVIAAEATSAPLISLGKGDFIILPSWGSPQFLHEDTADNVRRALSRVGCDSVIAIAANDTAMICDGRQTMLLVDMRSRPARSKELKQQGNLEDLNGAFSPTGAELAISDWSTKRIIIRDSTTGQMLGEPRPTPGREWARGLIFSADGRTLIAGTNAGTICLWPTRPETQFGRIVARRSGGPYFSAVLNNVGQDVVAIREDLLAEVRNHTGSLLTTYSVGSSGAVRAENEYGEFTFSKNRRLLAYQSPGGPITVYDSSTGHAEYTFKASAVGAMAFSNDDRMLAWDNGDAMVVTDLSRHIQVARHRSLPPPDLPLGYDGSFSAIAAAVSPAGRLVVARATGVIEVFDSVTSTSKGHPLEGAGGSITTIAIDPVSERLVSGSFEGTIGVWDLTKGKLIGRPIGVGSAQVTALAISPDGRTLAEGRETGEIQLWDLPTRSPIGAPLAGHTDAPSPDNRHVASLDFSSDGKALLSAGWDGTIRQWSTAYVMNPVKYLCAKLDRGLLLSQWKKIAPTAPTVSTVCGP</sequence>
<feature type="repeat" description="WD" evidence="1">
    <location>
        <begin position="1168"/>
        <end position="1209"/>
    </location>
</feature>
<dbReference type="EMBL" id="VFQF01000001">
    <property type="protein sequence ID" value="TQN48577.1"/>
    <property type="molecule type" value="Genomic_DNA"/>
</dbReference>
<evidence type="ECO:0000256" key="2">
    <source>
        <dbReference type="SAM" id="MobiDB-lite"/>
    </source>
</evidence>
<dbReference type="SUPFAM" id="SSF52540">
    <property type="entry name" value="P-loop containing nucleoside triphosphate hydrolases"/>
    <property type="match status" value="1"/>
</dbReference>
<evidence type="ECO:0000313" key="4">
    <source>
        <dbReference type="EMBL" id="TQN48577.1"/>
    </source>
</evidence>
<name>A0A543PWW6_9MICO</name>
<dbReference type="Pfam" id="PF20703">
    <property type="entry name" value="nSTAND1"/>
    <property type="match status" value="1"/>
</dbReference>